<protein>
    <submittedName>
        <fullName evidence="1">Uncharacterized protein</fullName>
    </submittedName>
</protein>
<evidence type="ECO:0000313" key="2">
    <source>
        <dbReference type="Proteomes" id="UP000243518"/>
    </source>
</evidence>
<dbReference type="AlphaFoldDB" id="A0AAQ1JP32"/>
<keyword evidence="2" id="KW-1185">Reference proteome</keyword>
<dbReference type="RefSeq" id="WP_088273964.1">
    <property type="nucleotide sequence ID" value="NZ_FNVE01000002.1"/>
</dbReference>
<reference evidence="1 2" key="1">
    <citation type="submission" date="2016-10" db="EMBL/GenBank/DDBJ databases">
        <authorList>
            <person name="Varghese N."/>
            <person name="Submissions S."/>
        </authorList>
    </citation>
    <scope>NUCLEOTIDE SEQUENCE [LARGE SCALE GENOMIC DNA]</scope>
    <source>
        <strain evidence="1 2">CECT 8317</strain>
    </source>
</reference>
<dbReference type="Proteomes" id="UP000243518">
    <property type="component" value="Unassembled WGS sequence"/>
</dbReference>
<evidence type="ECO:0000313" key="1">
    <source>
        <dbReference type="EMBL" id="SEF82146.1"/>
    </source>
</evidence>
<proteinExistence type="predicted"/>
<accession>A0AAQ1JP32</accession>
<organism evidence="1 2">
    <name type="scientific">Halopseudomonas aestusnigri</name>
    <dbReference type="NCBI Taxonomy" id="857252"/>
    <lineage>
        <taxon>Bacteria</taxon>
        <taxon>Pseudomonadati</taxon>
        <taxon>Pseudomonadota</taxon>
        <taxon>Gammaproteobacteria</taxon>
        <taxon>Pseudomonadales</taxon>
        <taxon>Pseudomonadaceae</taxon>
        <taxon>Halopseudomonas</taxon>
    </lineage>
</organism>
<dbReference type="EMBL" id="FNVE01000002">
    <property type="protein sequence ID" value="SEF82146.1"/>
    <property type="molecule type" value="Genomic_DNA"/>
</dbReference>
<sequence length="67" mass="7642">MTGQAIRTRQELMQQHAAHAANIALLLRTPPKGEAARFRQQKTIDNLRNQMLDIDIQLMREECAEGV</sequence>
<name>A0AAQ1JP32_9GAMM</name>
<gene>
    <name evidence="1" type="ORF">SAMN05216586_10223</name>
</gene>
<comment type="caution">
    <text evidence="1">The sequence shown here is derived from an EMBL/GenBank/DDBJ whole genome shotgun (WGS) entry which is preliminary data.</text>
</comment>